<evidence type="ECO:0000256" key="1">
    <source>
        <dbReference type="ARBA" id="ARBA00004141"/>
    </source>
</evidence>
<dbReference type="CDD" id="cd13950">
    <property type="entry name" value="7tm_TAS2R"/>
    <property type="match status" value="1"/>
</dbReference>
<evidence type="ECO:0000256" key="6">
    <source>
        <dbReference type="ARBA" id="ARBA00022989"/>
    </source>
</evidence>
<comment type="subcellular location">
    <subcellularLocation>
        <location evidence="1 13">Membrane</location>
        <topology evidence="1 13">Multi-pass membrane protein</topology>
    </subcellularLocation>
</comment>
<dbReference type="Gene3D" id="1.20.1070.10">
    <property type="entry name" value="Rhodopsin 7-helix transmembrane proteins"/>
    <property type="match status" value="1"/>
</dbReference>
<evidence type="ECO:0000256" key="9">
    <source>
        <dbReference type="ARBA" id="ARBA00023170"/>
    </source>
</evidence>
<keyword evidence="8 13" id="KW-0472">Membrane</keyword>
<sequence length="327" mass="36704">TDSTLLKSISMIISVSEFLIGIIGNGLIVAVNYSDWVKRGKLSSCDLILTSLSITRFCLQCQLMVGILLYVTPSLKSSSQRKLYKIMNIFWMFLNHSSVWFATLLSVFFCLKIANFTQPLFLWLKLRISGLVPWLVLGTLVTSLLPTVDSPRNSTEENNNWQRHYSQLNLFYNLGTLVPVTIFLLSSILLVISLCRHTRQMQYNTIGLSSVSIEAHIRAIKAVITFLIVCISYFLAVHIMLSYIFIGNPLIFIISVVVMAAYPSGHTIVLILANPKLKKQVPQILHYASVSRVRMSSTLTSGGELWRVWKRTPGADLVCIGTPTRLA</sequence>
<keyword evidence="6 14" id="KW-1133">Transmembrane helix</keyword>
<organism evidence="15 16">
    <name type="scientific">Terrapene triunguis</name>
    <name type="common">Three-toed box turtle</name>
    <dbReference type="NCBI Taxonomy" id="2587831"/>
    <lineage>
        <taxon>Eukaryota</taxon>
        <taxon>Metazoa</taxon>
        <taxon>Chordata</taxon>
        <taxon>Craniata</taxon>
        <taxon>Vertebrata</taxon>
        <taxon>Euteleostomi</taxon>
        <taxon>Archelosauria</taxon>
        <taxon>Testudinata</taxon>
        <taxon>Testudines</taxon>
        <taxon>Cryptodira</taxon>
        <taxon>Durocryptodira</taxon>
        <taxon>Testudinoidea</taxon>
        <taxon>Emydidae</taxon>
        <taxon>Terrapene</taxon>
    </lineage>
</organism>
<proteinExistence type="inferred from homology"/>
<protein>
    <recommendedName>
        <fullName evidence="13">Taste receptor type 2</fullName>
    </recommendedName>
</protein>
<keyword evidence="11 13" id="KW-0807">Transducer</keyword>
<evidence type="ECO:0000256" key="11">
    <source>
        <dbReference type="ARBA" id="ARBA00023224"/>
    </source>
</evidence>
<dbReference type="Ensembl" id="ENSTMTT00000009975.1">
    <property type="protein sequence ID" value="ENSTMTP00000009647.1"/>
    <property type="gene ID" value="ENSTMTG00000006792.1"/>
</dbReference>
<dbReference type="GO" id="GO:0016020">
    <property type="term" value="C:membrane"/>
    <property type="evidence" value="ECO:0007669"/>
    <property type="project" value="UniProtKB-SubCell"/>
</dbReference>
<dbReference type="PANTHER" id="PTHR11394:SF149">
    <property type="entry name" value="TASTE RECEPTOR TYPE 2 MEMBER 1"/>
    <property type="match status" value="1"/>
</dbReference>
<name>A0A674IPH3_9SAUR</name>
<reference evidence="15" key="2">
    <citation type="submission" date="2025-09" db="UniProtKB">
        <authorList>
            <consortium name="Ensembl"/>
        </authorList>
    </citation>
    <scope>IDENTIFICATION</scope>
</reference>
<dbReference type="SUPFAM" id="SSF81321">
    <property type="entry name" value="Family A G protein-coupled receptor-like"/>
    <property type="match status" value="1"/>
</dbReference>
<feature type="transmembrane region" description="Helical" evidence="14">
    <location>
        <begin position="170"/>
        <end position="192"/>
    </location>
</feature>
<dbReference type="InterPro" id="IPR007960">
    <property type="entry name" value="TAS2R"/>
</dbReference>
<dbReference type="GeneTree" id="ENSGT01150000286961"/>
<keyword evidence="3 13" id="KW-0919">Taste</keyword>
<evidence type="ECO:0000256" key="4">
    <source>
        <dbReference type="ARBA" id="ARBA00022606"/>
    </source>
</evidence>
<feature type="transmembrane region" description="Helical" evidence="14">
    <location>
        <begin position="45"/>
        <end position="69"/>
    </location>
</feature>
<dbReference type="GO" id="GO:0004930">
    <property type="term" value="F:G protein-coupled receptor activity"/>
    <property type="evidence" value="ECO:0007669"/>
    <property type="project" value="UniProtKB-KW"/>
</dbReference>
<evidence type="ECO:0000313" key="15">
    <source>
        <dbReference type="Ensembl" id="ENSTMTP00000009647.1"/>
    </source>
</evidence>
<keyword evidence="5 13" id="KW-0812">Transmembrane</keyword>
<feature type="transmembrane region" description="Helical" evidence="14">
    <location>
        <begin position="89"/>
        <end position="114"/>
    </location>
</feature>
<feature type="transmembrane region" description="Helical" evidence="14">
    <location>
        <begin position="12"/>
        <end position="33"/>
    </location>
</feature>
<keyword evidence="4 13" id="KW-0716">Sensory transduction</keyword>
<dbReference type="AlphaFoldDB" id="A0A674IPH3"/>
<evidence type="ECO:0000256" key="10">
    <source>
        <dbReference type="ARBA" id="ARBA00023180"/>
    </source>
</evidence>
<evidence type="ECO:0000256" key="2">
    <source>
        <dbReference type="ARBA" id="ARBA00007376"/>
    </source>
</evidence>
<reference evidence="15" key="1">
    <citation type="submission" date="2025-08" db="UniProtKB">
        <authorList>
            <consortium name="Ensembl"/>
        </authorList>
    </citation>
    <scope>IDENTIFICATION</scope>
</reference>
<feature type="transmembrane region" description="Helical" evidence="14">
    <location>
        <begin position="126"/>
        <end position="145"/>
    </location>
</feature>
<comment type="similarity">
    <text evidence="2 12">Belongs to the G-protein coupled receptor T2R family.</text>
</comment>
<evidence type="ECO:0000256" key="7">
    <source>
        <dbReference type="ARBA" id="ARBA00023040"/>
    </source>
</evidence>
<accession>A0A674IPH3</accession>
<dbReference type="FunFam" id="1.20.1070.10:FF:000055">
    <property type="entry name" value="Taste receptor type 2"/>
    <property type="match status" value="1"/>
</dbReference>
<keyword evidence="9 13" id="KW-0675">Receptor</keyword>
<evidence type="ECO:0000256" key="12">
    <source>
        <dbReference type="RuleBase" id="RU004423"/>
    </source>
</evidence>
<evidence type="ECO:0000256" key="5">
    <source>
        <dbReference type="ARBA" id="ARBA00022692"/>
    </source>
</evidence>
<dbReference type="PANTHER" id="PTHR11394">
    <property type="entry name" value="TASTE RECEPTOR TYPE 2"/>
    <property type="match status" value="1"/>
</dbReference>
<feature type="transmembrane region" description="Helical" evidence="14">
    <location>
        <begin position="251"/>
        <end position="273"/>
    </location>
</feature>
<evidence type="ECO:0000313" key="16">
    <source>
        <dbReference type="Proteomes" id="UP000472274"/>
    </source>
</evidence>
<keyword evidence="16" id="KW-1185">Reference proteome</keyword>
<evidence type="ECO:0000256" key="8">
    <source>
        <dbReference type="ARBA" id="ARBA00023136"/>
    </source>
</evidence>
<evidence type="ECO:0000256" key="14">
    <source>
        <dbReference type="SAM" id="Phobius"/>
    </source>
</evidence>
<evidence type="ECO:0000256" key="3">
    <source>
        <dbReference type="ARBA" id="ARBA00022480"/>
    </source>
</evidence>
<keyword evidence="7 13" id="KW-0297">G-protein coupled receptor</keyword>
<feature type="transmembrane region" description="Helical" evidence="14">
    <location>
        <begin position="222"/>
        <end position="245"/>
    </location>
</feature>
<keyword evidence="10" id="KW-0325">Glycoprotein</keyword>
<dbReference type="Pfam" id="PF05296">
    <property type="entry name" value="TAS2R"/>
    <property type="match status" value="1"/>
</dbReference>
<dbReference type="GO" id="GO:0033038">
    <property type="term" value="F:bitter taste receptor activity"/>
    <property type="evidence" value="ECO:0007669"/>
    <property type="project" value="InterPro"/>
</dbReference>
<evidence type="ECO:0000256" key="13">
    <source>
        <dbReference type="RuleBase" id="RU004424"/>
    </source>
</evidence>
<dbReference type="Proteomes" id="UP000472274">
    <property type="component" value="Unplaced"/>
</dbReference>